<name>A0A0M7B836_9RHOB</name>
<dbReference type="Proteomes" id="UP000049455">
    <property type="component" value="Unassembled WGS sequence"/>
</dbReference>
<organism evidence="1 2">
    <name type="scientific">Jannaschia seosinensis</name>
    <dbReference type="NCBI Taxonomy" id="313367"/>
    <lineage>
        <taxon>Bacteria</taxon>
        <taxon>Pseudomonadati</taxon>
        <taxon>Pseudomonadota</taxon>
        <taxon>Alphaproteobacteria</taxon>
        <taxon>Rhodobacterales</taxon>
        <taxon>Roseobacteraceae</taxon>
        <taxon>Jannaschia</taxon>
    </lineage>
</organism>
<dbReference type="AlphaFoldDB" id="A0A0M7B836"/>
<accession>A0A0M7B836</accession>
<sequence length="137" mass="14757">MVEAGSHDDRIQKLSVQQGPQKLARRKIGDERLARRIQRIGIREIDGEAGRLGLKTADVEYVAFRRIVVRNPVAAIVEIPGMEKTIRTGPAVKPVPADAAGKEIVALTAEKPVAPGAAVQEIVAAMADDRARPPSRP</sequence>
<reference evidence="1 2" key="1">
    <citation type="submission" date="2015-09" db="EMBL/GenBank/DDBJ databases">
        <authorList>
            <person name="Jackson K.R."/>
            <person name="Lunt B.L."/>
            <person name="Fisher J.N.B."/>
            <person name="Gardner A.V."/>
            <person name="Bailey M.E."/>
            <person name="Deus L.M."/>
            <person name="Earl A.S."/>
            <person name="Gibby P.D."/>
            <person name="Hartmann K.A."/>
            <person name="Liu J.E."/>
            <person name="Manci A.M."/>
            <person name="Nielsen D.A."/>
            <person name="Solomon M.B."/>
            <person name="Breakwell D.P."/>
            <person name="Burnett S.H."/>
            <person name="Grose J.H."/>
        </authorList>
    </citation>
    <scope>NUCLEOTIDE SEQUENCE [LARGE SCALE GENOMIC DNA]</scope>
    <source>
        <strain evidence="1 2">CECT 7799</strain>
    </source>
</reference>
<dbReference type="EMBL" id="CYPR01000070">
    <property type="protein sequence ID" value="CUH36781.1"/>
    <property type="molecule type" value="Genomic_DNA"/>
</dbReference>
<keyword evidence="2" id="KW-1185">Reference proteome</keyword>
<gene>
    <name evidence="1" type="ORF">JSE7799_01236</name>
</gene>
<protein>
    <submittedName>
        <fullName evidence="1">Uncharacterized protein</fullName>
    </submittedName>
</protein>
<evidence type="ECO:0000313" key="1">
    <source>
        <dbReference type="EMBL" id="CUH36781.1"/>
    </source>
</evidence>
<proteinExistence type="predicted"/>
<evidence type="ECO:0000313" key="2">
    <source>
        <dbReference type="Proteomes" id="UP000049455"/>
    </source>
</evidence>